<gene>
    <name evidence="1" type="ORF">DPMN_071899</name>
</gene>
<dbReference type="AlphaFoldDB" id="A0A9D3Z8P9"/>
<accession>A0A9D3Z8P9</accession>
<name>A0A9D3Z8P9_DREPO</name>
<evidence type="ECO:0000313" key="2">
    <source>
        <dbReference type="Proteomes" id="UP000828390"/>
    </source>
</evidence>
<proteinExistence type="predicted"/>
<dbReference type="Proteomes" id="UP000828390">
    <property type="component" value="Unassembled WGS sequence"/>
</dbReference>
<organism evidence="1 2">
    <name type="scientific">Dreissena polymorpha</name>
    <name type="common">Zebra mussel</name>
    <name type="synonym">Mytilus polymorpha</name>
    <dbReference type="NCBI Taxonomy" id="45954"/>
    <lineage>
        <taxon>Eukaryota</taxon>
        <taxon>Metazoa</taxon>
        <taxon>Spiralia</taxon>
        <taxon>Lophotrochozoa</taxon>
        <taxon>Mollusca</taxon>
        <taxon>Bivalvia</taxon>
        <taxon>Autobranchia</taxon>
        <taxon>Heteroconchia</taxon>
        <taxon>Euheterodonta</taxon>
        <taxon>Imparidentia</taxon>
        <taxon>Neoheterodontei</taxon>
        <taxon>Myida</taxon>
        <taxon>Dreissenoidea</taxon>
        <taxon>Dreissenidae</taxon>
        <taxon>Dreissena</taxon>
    </lineage>
</organism>
<protein>
    <submittedName>
        <fullName evidence="1">Uncharacterized protein</fullName>
    </submittedName>
</protein>
<evidence type="ECO:0000313" key="1">
    <source>
        <dbReference type="EMBL" id="KAH3712214.1"/>
    </source>
</evidence>
<comment type="caution">
    <text evidence="1">The sequence shown here is derived from an EMBL/GenBank/DDBJ whole genome shotgun (WGS) entry which is preliminary data.</text>
</comment>
<reference evidence="1" key="2">
    <citation type="submission" date="2020-11" db="EMBL/GenBank/DDBJ databases">
        <authorList>
            <person name="McCartney M.A."/>
            <person name="Auch B."/>
            <person name="Kono T."/>
            <person name="Mallez S."/>
            <person name="Becker A."/>
            <person name="Gohl D.M."/>
            <person name="Silverstein K.A.T."/>
            <person name="Koren S."/>
            <person name="Bechman K.B."/>
            <person name="Herman A."/>
            <person name="Abrahante J.E."/>
            <person name="Garbe J."/>
        </authorList>
    </citation>
    <scope>NUCLEOTIDE SEQUENCE</scope>
    <source>
        <strain evidence="1">Duluth1</strain>
        <tissue evidence="1">Whole animal</tissue>
    </source>
</reference>
<keyword evidence="2" id="KW-1185">Reference proteome</keyword>
<dbReference type="EMBL" id="JAIWYP010000014">
    <property type="protein sequence ID" value="KAH3712214.1"/>
    <property type="molecule type" value="Genomic_DNA"/>
</dbReference>
<sequence length="216" mass="25055">MTTMLTEAPNMEEFQNSQRFEKACKLNFDIGGELLRQLVNHKLSVMSQPLDKVLQMPHNQMMFQKHLQKKILHKDQVSLLNSNTVSLDKMDLSLLTYLLLNSFQISLQNQKDIYQLRKCRNDLAHPTGAHLKTDDVFNRTFDSLKSICCDLDRTLTTTNPGVNVATYTDQLFCVVQELKKQNLVTRVSHRCRIQLCQEKLMTELFEKNDSLTEGKF</sequence>
<reference evidence="1" key="1">
    <citation type="journal article" date="2019" name="bioRxiv">
        <title>The Genome of the Zebra Mussel, Dreissena polymorpha: A Resource for Invasive Species Research.</title>
        <authorList>
            <person name="McCartney M.A."/>
            <person name="Auch B."/>
            <person name="Kono T."/>
            <person name="Mallez S."/>
            <person name="Zhang Y."/>
            <person name="Obille A."/>
            <person name="Becker A."/>
            <person name="Abrahante J.E."/>
            <person name="Garbe J."/>
            <person name="Badalamenti J.P."/>
            <person name="Herman A."/>
            <person name="Mangelson H."/>
            <person name="Liachko I."/>
            <person name="Sullivan S."/>
            <person name="Sone E.D."/>
            <person name="Koren S."/>
            <person name="Silverstein K.A.T."/>
            <person name="Beckman K.B."/>
            <person name="Gohl D.M."/>
        </authorList>
    </citation>
    <scope>NUCLEOTIDE SEQUENCE</scope>
    <source>
        <strain evidence="1">Duluth1</strain>
        <tissue evidence="1">Whole animal</tissue>
    </source>
</reference>